<comment type="caution">
    <text evidence="6">The sequence shown here is derived from an EMBL/GenBank/DDBJ whole genome shotgun (WGS) entry which is preliminary data.</text>
</comment>
<evidence type="ECO:0000256" key="3">
    <source>
        <dbReference type="ARBA" id="ARBA00022989"/>
    </source>
</evidence>
<organism evidence="6 7">
    <name type="scientific">Mycena venus</name>
    <dbReference type="NCBI Taxonomy" id="2733690"/>
    <lineage>
        <taxon>Eukaryota</taxon>
        <taxon>Fungi</taxon>
        <taxon>Dikarya</taxon>
        <taxon>Basidiomycota</taxon>
        <taxon>Agaricomycotina</taxon>
        <taxon>Agaricomycetes</taxon>
        <taxon>Agaricomycetidae</taxon>
        <taxon>Agaricales</taxon>
        <taxon>Marasmiineae</taxon>
        <taxon>Mycenaceae</taxon>
        <taxon>Mycena</taxon>
    </lineage>
</organism>
<feature type="transmembrane region" description="Helical" evidence="5">
    <location>
        <begin position="324"/>
        <end position="346"/>
    </location>
</feature>
<comment type="subcellular location">
    <subcellularLocation>
        <location evidence="1">Membrane</location>
        <topology evidence="1">Multi-pass membrane protein</topology>
    </subcellularLocation>
</comment>
<feature type="transmembrane region" description="Helical" evidence="5">
    <location>
        <begin position="26"/>
        <end position="52"/>
    </location>
</feature>
<feature type="transmembrane region" description="Helical" evidence="5">
    <location>
        <begin position="73"/>
        <end position="97"/>
    </location>
</feature>
<dbReference type="OrthoDB" id="100006at2759"/>
<evidence type="ECO:0000256" key="1">
    <source>
        <dbReference type="ARBA" id="ARBA00004141"/>
    </source>
</evidence>
<keyword evidence="7" id="KW-1185">Reference proteome</keyword>
<feature type="transmembrane region" description="Helical" evidence="5">
    <location>
        <begin position="117"/>
        <end position="138"/>
    </location>
</feature>
<dbReference type="Gene3D" id="1.20.1070.10">
    <property type="entry name" value="Rhodopsin 7-helix transmembrane proteins"/>
    <property type="match status" value="1"/>
</dbReference>
<keyword evidence="3 5" id="KW-1133">Transmembrane helix</keyword>
<dbReference type="PANTHER" id="PTHR23112:SF37">
    <property type="entry name" value="G PROTEIN-COUPLED RECEPTOR GPR1"/>
    <property type="match status" value="1"/>
</dbReference>
<evidence type="ECO:0000256" key="2">
    <source>
        <dbReference type="ARBA" id="ARBA00022692"/>
    </source>
</evidence>
<keyword evidence="4 5" id="KW-0472">Membrane</keyword>
<accession>A0A8H6X2B4</accession>
<dbReference type="EMBL" id="JACAZI010000030">
    <property type="protein sequence ID" value="KAF7333105.1"/>
    <property type="molecule type" value="Genomic_DNA"/>
</dbReference>
<evidence type="ECO:0000313" key="7">
    <source>
        <dbReference type="Proteomes" id="UP000620124"/>
    </source>
</evidence>
<gene>
    <name evidence="6" type="ORF">MVEN_02375900</name>
</gene>
<feature type="transmembrane region" description="Helical" evidence="5">
    <location>
        <begin position="145"/>
        <end position="165"/>
    </location>
</feature>
<dbReference type="GO" id="GO:0005886">
    <property type="term" value="C:plasma membrane"/>
    <property type="evidence" value="ECO:0007669"/>
    <property type="project" value="TreeGrafter"/>
</dbReference>
<dbReference type="GO" id="GO:0007189">
    <property type="term" value="P:adenylate cyclase-activating G protein-coupled receptor signaling pathway"/>
    <property type="evidence" value="ECO:0007669"/>
    <property type="project" value="TreeGrafter"/>
</dbReference>
<keyword evidence="2 5" id="KW-0812">Transmembrane</keyword>
<evidence type="ECO:0000313" key="6">
    <source>
        <dbReference type="EMBL" id="KAF7333105.1"/>
    </source>
</evidence>
<dbReference type="Proteomes" id="UP000620124">
    <property type="component" value="Unassembled WGS sequence"/>
</dbReference>
<feature type="transmembrane region" description="Helical" evidence="5">
    <location>
        <begin position="298"/>
        <end position="318"/>
    </location>
</feature>
<protein>
    <submittedName>
        <fullName evidence="6">Git3 domain-containing protein</fullName>
    </submittedName>
</protein>
<dbReference type="PANTHER" id="PTHR23112">
    <property type="entry name" value="G PROTEIN-COUPLED RECEPTOR 157-RELATED"/>
    <property type="match status" value="1"/>
</dbReference>
<dbReference type="GO" id="GO:0004930">
    <property type="term" value="F:G protein-coupled receptor activity"/>
    <property type="evidence" value="ECO:0007669"/>
    <property type="project" value="TreeGrafter"/>
</dbReference>
<proteinExistence type="predicted"/>
<evidence type="ECO:0000256" key="4">
    <source>
        <dbReference type="ARBA" id="ARBA00023136"/>
    </source>
</evidence>
<evidence type="ECO:0000256" key="5">
    <source>
        <dbReference type="SAM" id="Phobius"/>
    </source>
</evidence>
<dbReference type="AlphaFoldDB" id="A0A8H6X2B4"/>
<feature type="transmembrane region" description="Helical" evidence="5">
    <location>
        <begin position="177"/>
        <end position="198"/>
    </location>
</feature>
<name>A0A8H6X2B4_9AGAR</name>
<sequence>MSSATLPDGSEWLLRMDYTLKDAHGVTVLIVVSCLSLAAVVSLLLAISLSAFNTRAWKTHQHAHLFVRSHVAAYLISLLFSDIIQAVGSILNARWILEMTVVVGDVCTIQGVLKQTADVATAFWTFVIALHTFCHVCLGVQPGRIALWTTLLGGWSGIGLIVIIGPTTQNTHLHGSFYGISGYWCWISPAYTTLHTTLDYMFASRELSALLTYVYNTTDVYGRRIQLCAIHPGFSAYAWQYRIRKRTCFIPEDCHCQSASGARNLRKSTSDYFKTNAFVGQFIIESDTISDACLRYPVAYTIIILPIAAARFSSFAGHDVPFELWLISDTVFLLSGVVNVTVFTMTRRILPPDSFKIPKWSISHSESIPEYTIEAGPNPLLHVLRNISRIIWGKGKYI</sequence>
<reference evidence="6" key="1">
    <citation type="submission" date="2020-05" db="EMBL/GenBank/DDBJ databases">
        <title>Mycena genomes resolve the evolution of fungal bioluminescence.</title>
        <authorList>
            <person name="Tsai I.J."/>
        </authorList>
    </citation>
    <scope>NUCLEOTIDE SEQUENCE</scope>
    <source>
        <strain evidence="6">CCC161011</strain>
    </source>
</reference>